<reference evidence="2" key="1">
    <citation type="journal article" date="2017" name="Nature">
        <title>The genome of Chenopodium quinoa.</title>
        <authorList>
            <person name="Jarvis D.E."/>
            <person name="Ho Y.S."/>
            <person name="Lightfoot D.J."/>
            <person name="Schmoeckel S.M."/>
            <person name="Li B."/>
            <person name="Borm T.J.A."/>
            <person name="Ohyanagi H."/>
            <person name="Mineta K."/>
            <person name="Michell C.T."/>
            <person name="Saber N."/>
            <person name="Kharbatia N.M."/>
            <person name="Rupper R.R."/>
            <person name="Sharp A.R."/>
            <person name="Dally N."/>
            <person name="Boughton B.A."/>
            <person name="Woo Y.H."/>
            <person name="Gao G."/>
            <person name="Schijlen E.G.W.M."/>
            <person name="Guo X."/>
            <person name="Momin A.A."/>
            <person name="Negrao S."/>
            <person name="Al-Babili S."/>
            <person name="Gehring C."/>
            <person name="Roessner U."/>
            <person name="Jung C."/>
            <person name="Murphy K."/>
            <person name="Arold S.T."/>
            <person name="Gojobori T."/>
            <person name="van der Linden C.G."/>
            <person name="van Loo E.N."/>
            <person name="Jellen E.N."/>
            <person name="Maughan P.J."/>
            <person name="Tester M."/>
        </authorList>
    </citation>
    <scope>NUCLEOTIDE SEQUENCE [LARGE SCALE GENOMIC DNA]</scope>
    <source>
        <strain evidence="2">cv. PI 614886</strain>
    </source>
</reference>
<evidence type="ECO:0000256" key="1">
    <source>
        <dbReference type="SAM" id="MobiDB-lite"/>
    </source>
</evidence>
<accession>A0A803MKP6</accession>
<dbReference type="OrthoDB" id="1927968at2759"/>
<keyword evidence="3" id="KW-1185">Reference proteome</keyword>
<dbReference type="GeneID" id="110693837"/>
<dbReference type="EnsemblPlants" id="AUR62031387-RA">
    <property type="protein sequence ID" value="AUR62031387-RA:cds"/>
    <property type="gene ID" value="AUR62031387"/>
</dbReference>
<feature type="region of interest" description="Disordered" evidence="1">
    <location>
        <begin position="155"/>
        <end position="175"/>
    </location>
</feature>
<reference evidence="2" key="2">
    <citation type="submission" date="2021-03" db="UniProtKB">
        <authorList>
            <consortium name="EnsemblPlants"/>
        </authorList>
    </citation>
    <scope>IDENTIFICATION</scope>
</reference>
<dbReference type="InterPro" id="IPR040420">
    <property type="entry name" value="At1g76660-like"/>
</dbReference>
<evidence type="ECO:0008006" key="4">
    <source>
        <dbReference type="Google" id="ProtNLM"/>
    </source>
</evidence>
<evidence type="ECO:0000313" key="2">
    <source>
        <dbReference type="EnsemblPlants" id="AUR62031387-RA:cds"/>
    </source>
</evidence>
<dbReference type="Gramene" id="AUR62031387-RA">
    <property type="protein sequence ID" value="AUR62031387-RA:cds"/>
    <property type="gene ID" value="AUR62031387"/>
</dbReference>
<dbReference type="Proteomes" id="UP000596660">
    <property type="component" value="Unplaced"/>
</dbReference>
<dbReference type="RefSeq" id="XP_021726688.1">
    <property type="nucleotide sequence ID" value="XM_021870996.1"/>
</dbReference>
<sequence length="431" mass="46789">MMARVNNSVDTVNAAAAAIVSAESRVQPGSLQKRRWGSCWNLYWCFGSLKTSKRISHAALVPEPTVTESTEAITDNPNPSTSIVFPFIAPPSSPTSFLQSDPPTATHSPGGLLTVTPLSANAFSCTGNAHMFTIGPYAHETQLVSPPVFSAFTSEPSTAAVTPPPEPVQFTTPSSPEVPFAQLLTSSLKRSRRNCGTNHKLALSCYEVHHLISPGSANSASGTSSPYFDRRPMLEFRMVDASKLFDSKSFSTRKWGSRLGSGSLTPDGAGFAPYDGLLLENQISEVASLANSETGSPIAEALIDHRVSFELCREDVSIYFEKKVTEGQHKTRDQYTRINEASHKVENCCLCSHEVLSETHESTSDVTKDCQHRKSSLSLGSVKEFNFDSSNREITGNSNLSSEWWADENVGKEVGAQNNWSFFPLLQPGVS</sequence>
<name>A0A803MKP6_CHEQI</name>
<dbReference type="KEGG" id="cqi:110693837"/>
<dbReference type="AlphaFoldDB" id="A0A803MKP6"/>
<dbReference type="PANTHER" id="PTHR31798:SF10">
    <property type="entry name" value="OS02G0822000 PROTEIN"/>
    <property type="match status" value="1"/>
</dbReference>
<dbReference type="OMA" id="NSEWWAN"/>
<organism evidence="2 3">
    <name type="scientific">Chenopodium quinoa</name>
    <name type="common">Quinoa</name>
    <dbReference type="NCBI Taxonomy" id="63459"/>
    <lineage>
        <taxon>Eukaryota</taxon>
        <taxon>Viridiplantae</taxon>
        <taxon>Streptophyta</taxon>
        <taxon>Embryophyta</taxon>
        <taxon>Tracheophyta</taxon>
        <taxon>Spermatophyta</taxon>
        <taxon>Magnoliopsida</taxon>
        <taxon>eudicotyledons</taxon>
        <taxon>Gunneridae</taxon>
        <taxon>Pentapetalae</taxon>
        <taxon>Caryophyllales</taxon>
        <taxon>Chenopodiaceae</taxon>
        <taxon>Chenopodioideae</taxon>
        <taxon>Atripliceae</taxon>
        <taxon>Chenopodium</taxon>
    </lineage>
</organism>
<proteinExistence type="predicted"/>
<dbReference type="PANTHER" id="PTHR31798">
    <property type="entry name" value="HYDROXYPROLINE-RICH GLYCOPROTEIN-LIKE"/>
    <property type="match status" value="1"/>
</dbReference>
<gene>
    <name evidence="2" type="primary">LOC110693837</name>
</gene>
<protein>
    <recommendedName>
        <fullName evidence="4">Hydroxyproline-rich glycoprotein family protein</fullName>
    </recommendedName>
</protein>
<evidence type="ECO:0000313" key="3">
    <source>
        <dbReference type="Proteomes" id="UP000596660"/>
    </source>
</evidence>